<sequence length="172" mass="19603">MASYEKLHDILDHVELEDEDLLTHVEEETESMLEPSDDLFYQEELEDLGTGIIVESMQSQPSTKQQSSTLQDAESMVTAIAGDGMPDFNHYESDITPKVKGRTVVLLWGLTVIVFVLICLFVAWIQPMGAIGAFLGMNLVFNLPCLIAAITQTRRYKEYRMVQKWKEEKKKK</sequence>
<comment type="caution">
    <text evidence="2">The sequence shown here is derived from an EMBL/GenBank/DDBJ whole genome shotgun (WGS) entry which is preliminary data.</text>
</comment>
<keyword evidence="3" id="KW-1185">Reference proteome</keyword>
<evidence type="ECO:0000313" key="2">
    <source>
        <dbReference type="EMBL" id="MBC5787752.1"/>
    </source>
</evidence>
<evidence type="ECO:0000313" key="3">
    <source>
        <dbReference type="Proteomes" id="UP000649151"/>
    </source>
</evidence>
<dbReference type="Proteomes" id="UP000649151">
    <property type="component" value="Unassembled WGS sequence"/>
</dbReference>
<dbReference type="RefSeq" id="WP_186996584.1">
    <property type="nucleotide sequence ID" value="NZ_JACOQK010000001.1"/>
</dbReference>
<accession>A0ABR7ISG1</accession>
<keyword evidence="1" id="KW-0472">Membrane</keyword>
<feature type="transmembrane region" description="Helical" evidence="1">
    <location>
        <begin position="105"/>
        <end position="125"/>
    </location>
</feature>
<feature type="transmembrane region" description="Helical" evidence="1">
    <location>
        <begin position="131"/>
        <end position="151"/>
    </location>
</feature>
<reference evidence="2 3" key="1">
    <citation type="submission" date="2020-08" db="EMBL/GenBank/DDBJ databases">
        <title>Genome public.</title>
        <authorList>
            <person name="Liu C."/>
            <person name="Sun Q."/>
        </authorList>
    </citation>
    <scope>NUCLEOTIDE SEQUENCE [LARGE SCALE GENOMIC DNA]</scope>
    <source>
        <strain evidence="2 3">NSJ-27</strain>
    </source>
</reference>
<protein>
    <submittedName>
        <fullName evidence="2">Uncharacterized protein</fullName>
    </submittedName>
</protein>
<keyword evidence="1" id="KW-1133">Transmembrane helix</keyword>
<proteinExistence type="predicted"/>
<dbReference type="EMBL" id="JACOQK010000001">
    <property type="protein sequence ID" value="MBC5787752.1"/>
    <property type="molecule type" value="Genomic_DNA"/>
</dbReference>
<gene>
    <name evidence="2" type="ORF">H8Z77_06945</name>
</gene>
<evidence type="ECO:0000256" key="1">
    <source>
        <dbReference type="SAM" id="Phobius"/>
    </source>
</evidence>
<organism evidence="2 3">
    <name type="scientific">Clostridium facile</name>
    <dbReference type="NCBI Taxonomy" id="2763035"/>
    <lineage>
        <taxon>Bacteria</taxon>
        <taxon>Bacillati</taxon>
        <taxon>Bacillota</taxon>
        <taxon>Clostridia</taxon>
        <taxon>Eubacteriales</taxon>
        <taxon>Clostridiaceae</taxon>
        <taxon>Clostridium</taxon>
    </lineage>
</organism>
<name>A0ABR7ISG1_9CLOT</name>
<keyword evidence="1" id="KW-0812">Transmembrane</keyword>